<reference evidence="2" key="1">
    <citation type="journal article" date="2014" name="Int. J. Syst. Evol. Microbiol.">
        <title>Complete genome sequence of Corynebacterium casei LMG S-19264T (=DSM 44701T), isolated from a smear-ripened cheese.</title>
        <authorList>
            <consortium name="US DOE Joint Genome Institute (JGI-PGF)"/>
            <person name="Walter F."/>
            <person name="Albersmeier A."/>
            <person name="Kalinowski J."/>
            <person name="Ruckert C."/>
        </authorList>
    </citation>
    <scope>NUCLEOTIDE SEQUENCE</scope>
    <source>
        <strain evidence="2">KCTC 32437</strain>
    </source>
</reference>
<comment type="similarity">
    <text evidence="1">Belongs to the UPF0276 family.</text>
</comment>
<dbReference type="AlphaFoldDB" id="A0A918RZ33"/>
<dbReference type="InterPro" id="IPR036237">
    <property type="entry name" value="Xyl_isomerase-like_sf"/>
</dbReference>
<gene>
    <name evidence="2" type="ORF">GCM10007989_10120</name>
</gene>
<dbReference type="RefSeq" id="WP_189423989.1">
    <property type="nucleotide sequence ID" value="NZ_BMZE01000001.1"/>
</dbReference>
<dbReference type="NCBIfam" id="NF003818">
    <property type="entry name" value="PRK05409.1"/>
    <property type="match status" value="1"/>
</dbReference>
<organism evidence="2 3">
    <name type="scientific">Devosia pacifica</name>
    <dbReference type="NCBI Taxonomy" id="1335967"/>
    <lineage>
        <taxon>Bacteria</taxon>
        <taxon>Pseudomonadati</taxon>
        <taxon>Pseudomonadota</taxon>
        <taxon>Alphaproteobacteria</taxon>
        <taxon>Hyphomicrobiales</taxon>
        <taxon>Devosiaceae</taxon>
        <taxon>Devosia</taxon>
    </lineage>
</organism>
<dbReference type="PANTHER" id="PTHR42194:SF1">
    <property type="entry name" value="UPF0276 PROTEIN HI_1600"/>
    <property type="match status" value="1"/>
</dbReference>
<evidence type="ECO:0000313" key="2">
    <source>
        <dbReference type="EMBL" id="GHA16902.1"/>
    </source>
</evidence>
<comment type="caution">
    <text evidence="2">The sequence shown here is derived from an EMBL/GenBank/DDBJ whole genome shotgun (WGS) entry which is preliminary data.</text>
</comment>
<name>A0A918RZ33_9HYPH</name>
<sequence>MAHRYNTLPASAGVGLKPEHYREILADRPALGFFEVHAENYMGAGGPPHRYLEAIAEHYPLSLHGVGLSIGGEGPLDPTHLARLRHLIDTYRPASFSEHLAWSSHGSEYLNDLLPLPYTAESLDRICGHVDTVQSALGVPMLLENPSTYVLFEDSTIDEIEFLAAIAERTGCGLLLDVNNVMVSSVNHGWDPVAYIDRFPVDRVGELHLAGYDETQDSAGARLLIDAHGSAVRPDVFRLFEHTLARTGPRPTLVEWDNDIPDFPTLLNEARLAQQVVDRVADATPKAAE</sequence>
<accession>A0A918RZ33</accession>
<dbReference type="Proteomes" id="UP000646579">
    <property type="component" value="Unassembled WGS sequence"/>
</dbReference>
<dbReference type="SUPFAM" id="SSF51658">
    <property type="entry name" value="Xylose isomerase-like"/>
    <property type="match status" value="1"/>
</dbReference>
<keyword evidence="3" id="KW-1185">Reference proteome</keyword>
<evidence type="ECO:0000313" key="3">
    <source>
        <dbReference type="Proteomes" id="UP000646579"/>
    </source>
</evidence>
<protein>
    <recommendedName>
        <fullName evidence="1">UPF0276 protein GCM10007989_10120</fullName>
    </recommendedName>
</protein>
<dbReference type="InterPro" id="IPR007801">
    <property type="entry name" value="MbnB/TglH/ChrH"/>
</dbReference>
<dbReference type="HAMAP" id="MF_00697">
    <property type="entry name" value="UPF0276"/>
    <property type="match status" value="1"/>
</dbReference>
<dbReference type="Pfam" id="PF05114">
    <property type="entry name" value="MbnB_TglH_ChrH"/>
    <property type="match status" value="1"/>
</dbReference>
<proteinExistence type="inferred from homology"/>
<dbReference type="EMBL" id="BMZE01000001">
    <property type="protein sequence ID" value="GHA16902.1"/>
    <property type="molecule type" value="Genomic_DNA"/>
</dbReference>
<evidence type="ECO:0000256" key="1">
    <source>
        <dbReference type="HAMAP-Rule" id="MF_00697"/>
    </source>
</evidence>
<dbReference type="PANTHER" id="PTHR42194">
    <property type="entry name" value="UPF0276 PROTEIN HI_1600"/>
    <property type="match status" value="1"/>
</dbReference>
<reference evidence="2" key="2">
    <citation type="submission" date="2020-09" db="EMBL/GenBank/DDBJ databases">
        <authorList>
            <person name="Sun Q."/>
            <person name="Kim S."/>
        </authorList>
    </citation>
    <scope>NUCLEOTIDE SEQUENCE</scope>
    <source>
        <strain evidence="2">KCTC 32437</strain>
    </source>
</reference>
<dbReference type="Gene3D" id="3.20.20.150">
    <property type="entry name" value="Divalent-metal-dependent TIM barrel enzymes"/>
    <property type="match status" value="1"/>
</dbReference>